<name>A0ABV1RLK6_9ALTE</name>
<evidence type="ECO:0000259" key="2">
    <source>
        <dbReference type="SMART" id="SM00867"/>
    </source>
</evidence>
<dbReference type="InterPro" id="IPR007372">
    <property type="entry name" value="Lipid/polyisoprenoid-bd_YceI"/>
</dbReference>
<feature type="domain" description="Lipid/polyisoprenoid-binding YceI-like" evidence="2">
    <location>
        <begin position="22"/>
        <end position="191"/>
    </location>
</feature>
<organism evidence="3 4">
    <name type="scientific">Catenovulum sediminis</name>
    <dbReference type="NCBI Taxonomy" id="1740262"/>
    <lineage>
        <taxon>Bacteria</taxon>
        <taxon>Pseudomonadati</taxon>
        <taxon>Pseudomonadota</taxon>
        <taxon>Gammaproteobacteria</taxon>
        <taxon>Alteromonadales</taxon>
        <taxon>Alteromonadaceae</taxon>
        <taxon>Catenovulum</taxon>
    </lineage>
</organism>
<dbReference type="Gene3D" id="2.40.128.110">
    <property type="entry name" value="Lipid/polyisoprenoid-binding, YceI-like"/>
    <property type="match status" value="1"/>
</dbReference>
<keyword evidence="4" id="KW-1185">Reference proteome</keyword>
<keyword evidence="1" id="KW-0732">Signal</keyword>
<comment type="caution">
    <text evidence="3">The sequence shown here is derived from an EMBL/GenBank/DDBJ whole genome shotgun (WGS) entry which is preliminary data.</text>
</comment>
<dbReference type="EMBL" id="JBELOE010000270">
    <property type="protein sequence ID" value="MER2493825.1"/>
    <property type="molecule type" value="Genomic_DNA"/>
</dbReference>
<feature type="signal peptide" evidence="1">
    <location>
        <begin position="1"/>
        <end position="21"/>
    </location>
</feature>
<accession>A0ABV1RLK6</accession>
<sequence length="193" mass="21176">MKFIKYLLTGVLLACSNQLLAAWTLDNTASGLNFLSVKKSQIVESHRFKNLSGFIDAQGNSSVSIDLASVETNIPIRNERMQQYLFETSKFQTAVVSLKLPDGLLASLQTGTLKTLELDAKLDLHGQQQTIKTQVSVVKTQGKQLFVTSLQPVLINAADYSLIEGINKLQELAGLPSITYVVPVTFNLTFNAE</sequence>
<dbReference type="InterPro" id="IPR027016">
    <property type="entry name" value="UCP029811"/>
</dbReference>
<dbReference type="SMART" id="SM00867">
    <property type="entry name" value="YceI"/>
    <property type="match status" value="1"/>
</dbReference>
<gene>
    <name evidence="3" type="ORF">ABS311_18270</name>
</gene>
<evidence type="ECO:0000256" key="1">
    <source>
        <dbReference type="SAM" id="SignalP"/>
    </source>
</evidence>
<dbReference type="RefSeq" id="WP_350402880.1">
    <property type="nucleotide sequence ID" value="NZ_JBELOE010000270.1"/>
</dbReference>
<evidence type="ECO:0000313" key="4">
    <source>
        <dbReference type="Proteomes" id="UP001467690"/>
    </source>
</evidence>
<dbReference type="Proteomes" id="UP001467690">
    <property type="component" value="Unassembled WGS sequence"/>
</dbReference>
<dbReference type="Pfam" id="PF04264">
    <property type="entry name" value="YceI"/>
    <property type="match status" value="1"/>
</dbReference>
<reference evidence="3 4" key="1">
    <citation type="submission" date="2024-06" db="EMBL/GenBank/DDBJ databases">
        <authorList>
            <person name="Chen R.Y."/>
        </authorList>
    </citation>
    <scope>NUCLEOTIDE SEQUENCE [LARGE SCALE GENOMIC DNA]</scope>
    <source>
        <strain evidence="3 4">D2</strain>
    </source>
</reference>
<protein>
    <submittedName>
        <fullName evidence="3">YceI family protein</fullName>
    </submittedName>
</protein>
<proteinExistence type="predicted"/>
<feature type="chain" id="PRO_5046514166" evidence="1">
    <location>
        <begin position="22"/>
        <end position="193"/>
    </location>
</feature>
<dbReference type="PIRSF" id="PIRSF029811">
    <property type="entry name" value="UCP029811"/>
    <property type="match status" value="1"/>
</dbReference>
<dbReference type="InterPro" id="IPR036761">
    <property type="entry name" value="TTHA0802/YceI-like_sf"/>
</dbReference>
<evidence type="ECO:0000313" key="3">
    <source>
        <dbReference type="EMBL" id="MER2493825.1"/>
    </source>
</evidence>
<dbReference type="SUPFAM" id="SSF101874">
    <property type="entry name" value="YceI-like"/>
    <property type="match status" value="1"/>
</dbReference>